<name>T1XAB7_VARPD</name>
<protein>
    <submittedName>
        <fullName evidence="1">Uncharacterized protein</fullName>
    </submittedName>
</protein>
<sequence>MVTPARRACPVDFHLPVLLRKSGHTFYITSPMNMKVVLGDLSKAVLTHHTLKNTAGSR</sequence>
<accession>T1XAB7</accession>
<organism evidence="1 2">
    <name type="scientific">Variovorax paradoxus B4</name>
    <dbReference type="NCBI Taxonomy" id="1246301"/>
    <lineage>
        <taxon>Bacteria</taxon>
        <taxon>Pseudomonadati</taxon>
        <taxon>Pseudomonadota</taxon>
        <taxon>Betaproteobacteria</taxon>
        <taxon>Burkholderiales</taxon>
        <taxon>Comamonadaceae</taxon>
        <taxon>Variovorax</taxon>
    </lineage>
</organism>
<dbReference type="EMBL" id="CP003911">
    <property type="protein sequence ID" value="AGU49431.1"/>
    <property type="molecule type" value="Genomic_DNA"/>
</dbReference>
<dbReference type="PATRIC" id="fig|1246301.3.peg.2358"/>
<evidence type="ECO:0000313" key="2">
    <source>
        <dbReference type="Proteomes" id="UP000016223"/>
    </source>
</evidence>
<dbReference type="Proteomes" id="UP000016223">
    <property type="component" value="Chromosome 1"/>
</dbReference>
<dbReference type="RefSeq" id="WP_021006939.1">
    <property type="nucleotide sequence ID" value="NC_022247.1"/>
</dbReference>
<dbReference type="KEGG" id="vpd:VAPA_1c23290"/>
<evidence type="ECO:0000313" key="1">
    <source>
        <dbReference type="EMBL" id="AGU49431.1"/>
    </source>
</evidence>
<proteinExistence type="predicted"/>
<dbReference type="AlphaFoldDB" id="T1XAB7"/>
<dbReference type="HOGENOM" id="CLU_2978000_0_0_4"/>
<reference evidence="1 2" key="1">
    <citation type="submission" date="2012-10" db="EMBL/GenBank/DDBJ databases">
        <title>Genome sequence of Variovorax paradoxus B4.</title>
        <authorList>
            <person name="Schuldes J."/>
            <person name="Brandt U."/>
            <person name="Hiessl S."/>
            <person name="Wuebbeler J.H."/>
            <person name="Thuermer A."/>
            <person name="Steinbuechel A."/>
            <person name="Daniel R."/>
        </authorList>
    </citation>
    <scope>NUCLEOTIDE SEQUENCE [LARGE SCALE GENOMIC DNA]</scope>
    <source>
        <strain evidence="1 2">B4</strain>
    </source>
</reference>
<gene>
    <name evidence="1" type="ORF">VAPA_1c23290</name>
</gene>